<feature type="coiled-coil region" evidence="1">
    <location>
        <begin position="242"/>
        <end position="269"/>
    </location>
</feature>
<dbReference type="AlphaFoldDB" id="A0A0X3P5I5"/>
<dbReference type="EMBL" id="GEEE01016167">
    <property type="protein sequence ID" value="JAP47058.1"/>
    <property type="molecule type" value="Transcribed_RNA"/>
</dbReference>
<dbReference type="InterPro" id="IPR029602">
    <property type="entry name" value="IFT74"/>
</dbReference>
<keyword evidence="2" id="KW-0282">Flagellum</keyword>
<keyword evidence="2" id="KW-0966">Cell projection</keyword>
<proteinExistence type="predicted"/>
<feature type="non-terminal residue" evidence="2">
    <location>
        <position position="1"/>
    </location>
</feature>
<feature type="coiled-coil region" evidence="1">
    <location>
        <begin position="317"/>
        <end position="411"/>
    </location>
</feature>
<dbReference type="GO" id="GO:0005929">
    <property type="term" value="C:cilium"/>
    <property type="evidence" value="ECO:0007669"/>
    <property type="project" value="TreeGrafter"/>
</dbReference>
<evidence type="ECO:0000256" key="1">
    <source>
        <dbReference type="SAM" id="Coils"/>
    </source>
</evidence>
<accession>A0A0X3P5I5</accession>
<sequence length="610" mass="69719">DQTYDSVSGTFKSSPSNVAYFIMRPVTGARLKTGQVPVAPIGTATRLTTGMRPTTRGGGGGGGATLNTSLCIEDRPITHQGLGGLKTGVKGPRRQIEDRSYFFGVLRNKITEISTELATIVSQNEEAEKESQSFIQYEQMAEQLASELRNLQGELGDYNTLVDKATIGHDIATIELDWEEVKAANERAELNLERLFEERKKREAQVMALETEFDQEKKMAESVVEDMTDEQRAEYLRLRDLNEHLLNQLANGQKTLDELSSRRRDLEVDIVSSQIKQEAMRLFGQLHEVEAKRDQLLSEAARHEDPQMERERLLAKVREDNRETANMDREIRELNEKVRELENSMQQVGQELEDHQCERNKKFWELKKREQQIDQFLQTFSTSKAEETEGLEKLEEEIVRSLEQSSQYIVNACQTTEINFGERGPGQAEQLADQLSFKTGELAKSESTATALDNERIRLKQDLQKIEQLEGKITQELTTLKKNIATMEVELETFSDLDAVRESSEDKRKALLKEQERYSTLRNQLHEANQRLSNEYSEIQLQLSSQDTHIQLTALEKKLVQHEQTAYALREAVALKQEETAYEELANQARALVAEYNDILKRSLSTKMPI</sequence>
<organism evidence="2">
    <name type="scientific">Schistocephalus solidus</name>
    <name type="common">Tapeworm</name>
    <dbReference type="NCBI Taxonomy" id="70667"/>
    <lineage>
        <taxon>Eukaryota</taxon>
        <taxon>Metazoa</taxon>
        <taxon>Spiralia</taxon>
        <taxon>Lophotrochozoa</taxon>
        <taxon>Platyhelminthes</taxon>
        <taxon>Cestoda</taxon>
        <taxon>Eucestoda</taxon>
        <taxon>Diphyllobothriidea</taxon>
        <taxon>Diphyllobothriidae</taxon>
        <taxon>Schistocephalus</taxon>
    </lineage>
</organism>
<feature type="coiled-coil region" evidence="1">
    <location>
        <begin position="110"/>
        <end position="212"/>
    </location>
</feature>
<keyword evidence="1" id="KW-0175">Coiled coil</keyword>
<name>A0A0X3P5I5_SCHSO</name>
<feature type="coiled-coil region" evidence="1">
    <location>
        <begin position="511"/>
        <end position="602"/>
    </location>
</feature>
<dbReference type="GO" id="GO:0048487">
    <property type="term" value="F:beta-tubulin binding"/>
    <property type="evidence" value="ECO:0007669"/>
    <property type="project" value="InterPro"/>
</dbReference>
<reference evidence="2" key="1">
    <citation type="submission" date="2016-01" db="EMBL/GenBank/DDBJ databases">
        <title>Reference transcriptome for the parasite Schistocephalus solidus: insights into the molecular evolution of parasitism.</title>
        <authorList>
            <person name="Hebert F.O."/>
            <person name="Grambauer S."/>
            <person name="Barber I."/>
            <person name="Landry C.R."/>
            <person name="Aubin-Horth N."/>
        </authorList>
    </citation>
    <scope>NUCLEOTIDE SEQUENCE</scope>
</reference>
<dbReference type="GO" id="GO:0030992">
    <property type="term" value="C:intraciliary transport particle B"/>
    <property type="evidence" value="ECO:0007669"/>
    <property type="project" value="InterPro"/>
</dbReference>
<gene>
    <name evidence="2" type="primary">IFT74</name>
    <name evidence="2" type="ORF">TR121235</name>
</gene>
<protein>
    <submittedName>
        <fullName evidence="2">Intraflagellar transport protein 74 homolog</fullName>
    </submittedName>
</protein>
<keyword evidence="2" id="KW-0969">Cilium</keyword>
<dbReference type="PANTHER" id="PTHR31432">
    <property type="entry name" value="INTRAFLAGELLAR TRANSPORT PROTEIN 74 HOMOLOG"/>
    <property type="match status" value="1"/>
</dbReference>
<dbReference type="GO" id="GO:0035735">
    <property type="term" value="P:intraciliary transport involved in cilium assembly"/>
    <property type="evidence" value="ECO:0007669"/>
    <property type="project" value="TreeGrafter"/>
</dbReference>
<dbReference type="PANTHER" id="PTHR31432:SF0">
    <property type="entry name" value="INTRAFLAGELLAR TRANSPORT PROTEIN 74 HOMOLOG"/>
    <property type="match status" value="1"/>
</dbReference>
<evidence type="ECO:0000313" key="2">
    <source>
        <dbReference type="EMBL" id="JAP47058.1"/>
    </source>
</evidence>